<dbReference type="EMBL" id="NIRI02000042">
    <property type="protein sequence ID" value="KAG5451468.1"/>
    <property type="molecule type" value="Genomic_DNA"/>
</dbReference>
<dbReference type="OrthoDB" id="8830751at2759"/>
<dbReference type="GO" id="GO:0003924">
    <property type="term" value="F:GTPase activity"/>
    <property type="evidence" value="ECO:0007669"/>
    <property type="project" value="InterPro"/>
</dbReference>
<sequence>MDVDAANQLSLDWRLPVNDEKCVHVSFGGDSLGMIRSLTPVESQCLQHVQHHKLLLEDWVGSNWNLMLTVEVCVDNRLVHLQICDAGGGNEVASLRQFSYPGVHVLLLCFSVVKPSSFRSLRDKWLDELSNAHLVFNPAAKRLVATRSSTVPPSERKVRSKELTKHLSAVRSRSCGPTRGIRQLPEAHRIPGPAFLLVGCACDLRNDIGQLLELSKHGEEPVDKKTAEQLASQLGAEAYVECSALTQKNLKTVFDLAIWCGLRVAELGGPAQCNQISSFLETKNGSVVSPGSSRKSTISSLHNASHNPPGFHQPKTTVEDPKIDKRLWRKLFCMH</sequence>
<dbReference type="InterPro" id="IPR003578">
    <property type="entry name" value="Small_GTPase_Rho"/>
</dbReference>
<feature type="compositionally biased region" description="Polar residues" evidence="3">
    <location>
        <begin position="287"/>
        <end position="306"/>
    </location>
</feature>
<dbReference type="PROSITE" id="PS51420">
    <property type="entry name" value="RHO"/>
    <property type="match status" value="1"/>
</dbReference>
<organism evidence="4 5">
    <name type="scientific">Clonorchis sinensis</name>
    <name type="common">Chinese liver fluke</name>
    <dbReference type="NCBI Taxonomy" id="79923"/>
    <lineage>
        <taxon>Eukaryota</taxon>
        <taxon>Metazoa</taxon>
        <taxon>Spiralia</taxon>
        <taxon>Lophotrochozoa</taxon>
        <taxon>Platyhelminthes</taxon>
        <taxon>Trematoda</taxon>
        <taxon>Digenea</taxon>
        <taxon>Opisthorchiida</taxon>
        <taxon>Opisthorchiata</taxon>
        <taxon>Opisthorchiidae</taxon>
        <taxon>Clonorchis</taxon>
    </lineage>
</organism>
<keyword evidence="5" id="KW-1185">Reference proteome</keyword>
<feature type="region of interest" description="Disordered" evidence="3">
    <location>
        <begin position="287"/>
        <end position="317"/>
    </location>
</feature>
<evidence type="ECO:0000313" key="4">
    <source>
        <dbReference type="EMBL" id="KAG5451468.1"/>
    </source>
</evidence>
<keyword evidence="2" id="KW-0342">GTP-binding</keyword>
<evidence type="ECO:0000256" key="3">
    <source>
        <dbReference type="SAM" id="MobiDB-lite"/>
    </source>
</evidence>
<gene>
    <name evidence="4" type="ORF">CSKR_107615</name>
</gene>
<proteinExistence type="predicted"/>
<evidence type="ECO:0000256" key="2">
    <source>
        <dbReference type="ARBA" id="ARBA00023134"/>
    </source>
</evidence>
<evidence type="ECO:0000256" key="1">
    <source>
        <dbReference type="ARBA" id="ARBA00022741"/>
    </source>
</evidence>
<dbReference type="Gene3D" id="3.40.50.300">
    <property type="entry name" value="P-loop containing nucleotide triphosphate hydrolases"/>
    <property type="match status" value="2"/>
</dbReference>
<reference evidence="4 5" key="2">
    <citation type="journal article" date="2021" name="Genomics">
        <title>High-quality reference genome for Clonorchis sinensis.</title>
        <authorList>
            <person name="Young N.D."/>
            <person name="Stroehlein A.J."/>
            <person name="Kinkar L."/>
            <person name="Wang T."/>
            <person name="Sohn W.M."/>
            <person name="Chang B.C.H."/>
            <person name="Kaur P."/>
            <person name="Weisz D."/>
            <person name="Dudchenko O."/>
            <person name="Aiden E.L."/>
            <person name="Korhonen P.K."/>
            <person name="Gasser R.B."/>
        </authorList>
    </citation>
    <scope>NUCLEOTIDE SEQUENCE [LARGE SCALE GENOMIC DNA]</scope>
    <source>
        <strain evidence="4">Cs-k2</strain>
    </source>
</reference>
<dbReference type="AlphaFoldDB" id="A0A3R7EWS7"/>
<dbReference type="InterPro" id="IPR027417">
    <property type="entry name" value="P-loop_NTPase"/>
</dbReference>
<dbReference type="InParanoid" id="A0A3R7EWS7"/>
<dbReference type="GO" id="GO:0007264">
    <property type="term" value="P:small GTPase-mediated signal transduction"/>
    <property type="evidence" value="ECO:0007669"/>
    <property type="project" value="InterPro"/>
</dbReference>
<evidence type="ECO:0000313" key="5">
    <source>
        <dbReference type="Proteomes" id="UP000286415"/>
    </source>
</evidence>
<dbReference type="InterPro" id="IPR001806">
    <property type="entry name" value="Small_GTPase"/>
</dbReference>
<dbReference type="PANTHER" id="PTHR24072">
    <property type="entry name" value="RHO FAMILY GTPASE"/>
    <property type="match status" value="1"/>
</dbReference>
<name>A0A3R7EWS7_CLOSI</name>
<dbReference type="SMART" id="SM00174">
    <property type="entry name" value="RHO"/>
    <property type="match status" value="1"/>
</dbReference>
<dbReference type="SUPFAM" id="SSF52540">
    <property type="entry name" value="P-loop containing nucleoside triphosphate hydrolases"/>
    <property type="match status" value="1"/>
</dbReference>
<accession>A0A3R7EWS7</accession>
<comment type="caution">
    <text evidence="4">The sequence shown here is derived from an EMBL/GenBank/DDBJ whole genome shotgun (WGS) entry which is preliminary data.</text>
</comment>
<reference evidence="4 5" key="1">
    <citation type="journal article" date="2018" name="Biotechnol. Adv.">
        <title>Improved genomic resources and new bioinformatic workflow for the carcinogenic parasite Clonorchis sinensis: Biotechnological implications.</title>
        <authorList>
            <person name="Wang D."/>
            <person name="Korhonen P.K."/>
            <person name="Gasser R.B."/>
            <person name="Young N.D."/>
        </authorList>
    </citation>
    <scope>NUCLEOTIDE SEQUENCE [LARGE SCALE GENOMIC DNA]</scope>
    <source>
        <strain evidence="4">Cs-k2</strain>
    </source>
</reference>
<dbReference type="STRING" id="79923.A0A3R7EWS7"/>
<dbReference type="Pfam" id="PF00071">
    <property type="entry name" value="Ras"/>
    <property type="match status" value="2"/>
</dbReference>
<keyword evidence="1" id="KW-0547">Nucleotide-binding</keyword>
<protein>
    <submittedName>
        <fullName evidence="4">Rho- GTP-binding protein RhoU</fullName>
    </submittedName>
</protein>
<dbReference type="GO" id="GO:0005525">
    <property type="term" value="F:GTP binding"/>
    <property type="evidence" value="ECO:0007669"/>
    <property type="project" value="UniProtKB-KW"/>
</dbReference>
<dbReference type="Proteomes" id="UP000286415">
    <property type="component" value="Unassembled WGS sequence"/>
</dbReference>